<dbReference type="EMBL" id="RBRA01000159">
    <property type="protein sequence ID" value="RMQ23883.1"/>
    <property type="molecule type" value="Genomic_DNA"/>
</dbReference>
<reference evidence="2 3" key="1">
    <citation type="submission" date="2018-08" db="EMBL/GenBank/DDBJ databases">
        <title>Recombination of ecologically and evolutionarily significant loci maintains genetic cohesion in the Pseudomonas syringae species complex.</title>
        <authorList>
            <person name="Dillon M."/>
            <person name="Thakur S."/>
            <person name="Almeida R.N.D."/>
            <person name="Weir B.S."/>
            <person name="Guttman D.S."/>
        </authorList>
    </citation>
    <scope>NUCLEOTIDE SEQUENCE [LARGE SCALE GENOMIC DNA]</scope>
    <source>
        <strain evidence="2 3">ICMP 13052</strain>
    </source>
</reference>
<keyword evidence="1" id="KW-1133">Transmembrane helix</keyword>
<organism evidence="2 3">
    <name type="scientific">Pseudomonas syringae pv. delphinii</name>
    <dbReference type="NCBI Taxonomy" id="192088"/>
    <lineage>
        <taxon>Bacteria</taxon>
        <taxon>Pseudomonadati</taxon>
        <taxon>Pseudomonadota</taxon>
        <taxon>Gammaproteobacteria</taxon>
        <taxon>Pseudomonadales</taxon>
        <taxon>Pseudomonadaceae</taxon>
        <taxon>Pseudomonas</taxon>
    </lineage>
</organism>
<evidence type="ECO:0000256" key="1">
    <source>
        <dbReference type="SAM" id="Phobius"/>
    </source>
</evidence>
<evidence type="ECO:0000313" key="3">
    <source>
        <dbReference type="Proteomes" id="UP000269044"/>
    </source>
</evidence>
<dbReference type="RefSeq" id="WP_135002593.1">
    <property type="nucleotide sequence ID" value="NZ_RBRA01000159.1"/>
</dbReference>
<proteinExistence type="predicted"/>
<feature type="transmembrane region" description="Helical" evidence="1">
    <location>
        <begin position="26"/>
        <end position="49"/>
    </location>
</feature>
<keyword evidence="1" id="KW-0472">Membrane</keyword>
<sequence>MTYPSKSAFRARNFKKEETKMSEHTLYLLGFLGLALAYLAAFFCVPAGVRRVMKYIAACLFVVGATFTVYGLQP</sequence>
<gene>
    <name evidence="2" type="ORF">ALQ08_00629</name>
</gene>
<dbReference type="AlphaFoldDB" id="A0A3M4K4C5"/>
<name>A0A3M4K4C5_9PSED</name>
<accession>A0A3M4K4C5</accession>
<protein>
    <submittedName>
        <fullName evidence="2">Uncharacterized protein</fullName>
    </submittedName>
</protein>
<dbReference type="Proteomes" id="UP000269044">
    <property type="component" value="Unassembled WGS sequence"/>
</dbReference>
<evidence type="ECO:0000313" key="2">
    <source>
        <dbReference type="EMBL" id="RMQ23883.1"/>
    </source>
</evidence>
<keyword evidence="1" id="KW-0812">Transmembrane</keyword>
<feature type="transmembrane region" description="Helical" evidence="1">
    <location>
        <begin position="55"/>
        <end position="72"/>
    </location>
</feature>
<comment type="caution">
    <text evidence="2">The sequence shown here is derived from an EMBL/GenBank/DDBJ whole genome shotgun (WGS) entry which is preliminary data.</text>
</comment>